<feature type="binding site" evidence="10">
    <location>
        <position position="247"/>
    </location>
    <ligand>
        <name>glycerol</name>
        <dbReference type="ChEBI" id="CHEBI:17754"/>
    </ligand>
</feature>
<dbReference type="InterPro" id="IPR018485">
    <property type="entry name" value="FGGY_C"/>
</dbReference>
<comment type="subunit">
    <text evidence="10">Homotetramer and homodimer (in equilibrium). Heterodimer with EIIA-Glc. Binds 1 zinc ion per glycerol kinase EIIA-Glc dimer. The zinc ion is important for dimerization.</text>
</comment>
<dbReference type="NCBIfam" id="NF000756">
    <property type="entry name" value="PRK00047.1"/>
    <property type="match status" value="1"/>
</dbReference>
<evidence type="ECO:0000256" key="3">
    <source>
        <dbReference type="ARBA" id="ARBA00022533"/>
    </source>
</evidence>
<dbReference type="PANTHER" id="PTHR10196">
    <property type="entry name" value="SUGAR KINASE"/>
    <property type="match status" value="1"/>
</dbReference>
<feature type="binding site" evidence="10">
    <location>
        <position position="85"/>
    </location>
    <ligand>
        <name>glycerol</name>
        <dbReference type="ChEBI" id="CHEBI:17754"/>
    </ligand>
</feature>
<feature type="binding site" evidence="10">
    <location>
        <position position="248"/>
    </location>
    <ligand>
        <name>glycerol</name>
        <dbReference type="ChEBI" id="CHEBI:17754"/>
    </ligand>
</feature>
<keyword evidence="3 10" id="KW-0021">Allosteric enzyme</keyword>
<feature type="binding site" evidence="10">
    <location>
        <position position="17"/>
    </location>
    <ligand>
        <name>ATP</name>
        <dbReference type="ChEBI" id="CHEBI:30616"/>
    </ligand>
</feature>
<feature type="binding site" evidence="10">
    <location>
        <position position="16"/>
    </location>
    <ligand>
        <name>ATP</name>
        <dbReference type="ChEBI" id="CHEBI:30616"/>
    </ligand>
</feature>
<name>A0A2P1VRT7_PLESH</name>
<dbReference type="HAMAP" id="MF_00186">
    <property type="entry name" value="Glycerol_kin"/>
    <property type="match status" value="1"/>
</dbReference>
<feature type="binding site" evidence="10">
    <location>
        <position position="137"/>
    </location>
    <ligand>
        <name>sn-glycerol 3-phosphate</name>
        <dbReference type="ChEBI" id="CHEBI:57597"/>
    </ligand>
</feature>
<reference evidence="12" key="1">
    <citation type="submission" date="2021-03" db="EMBL/GenBank/DDBJ databases">
        <title>Plesiomonas shigelloides zfcc0051, isolated from zebrafish feces.</title>
        <authorList>
            <person name="Vanderhoek Z."/>
            <person name="Gaulke C."/>
        </authorList>
    </citation>
    <scope>NUCLEOTIDE SEQUENCE</scope>
    <source>
        <strain evidence="12">Zfcc0051</strain>
    </source>
</reference>
<comment type="activity regulation">
    <text evidence="10">Activity of this regulatory enzyme is affected by several metabolites. Allosterically and non-competitively inhibited by fructose 1,6-bisphosphate (FBP) and unphosphorylated phosphocarrier protein EIIA-Glc (III-Glc), an integral component of the bacterial phosphotransferase (PTS) system.</text>
</comment>
<feature type="binding site" evidence="10">
    <location>
        <position position="417"/>
    </location>
    <ligand>
        <name>ADP</name>
        <dbReference type="ChEBI" id="CHEBI:456216"/>
    </ligand>
</feature>
<keyword evidence="8 10" id="KW-0067">ATP-binding</keyword>
<evidence type="ECO:0000256" key="11">
    <source>
        <dbReference type="RuleBase" id="RU003733"/>
    </source>
</evidence>
<dbReference type="FunFam" id="3.30.420.40:FF:000008">
    <property type="entry name" value="Glycerol kinase"/>
    <property type="match status" value="1"/>
</dbReference>
<dbReference type="EC" id="2.7.1.30" evidence="10"/>
<feature type="binding site" evidence="10">
    <location>
        <position position="269"/>
    </location>
    <ligand>
        <name>ADP</name>
        <dbReference type="ChEBI" id="CHEBI:456216"/>
    </ligand>
</feature>
<dbReference type="FunFam" id="3.30.420.40:FF:000007">
    <property type="entry name" value="Glycerol kinase"/>
    <property type="match status" value="1"/>
</dbReference>
<feature type="binding site" evidence="10">
    <location>
        <position position="413"/>
    </location>
    <ligand>
        <name>ATP</name>
        <dbReference type="ChEBI" id="CHEBI:30616"/>
    </ligand>
</feature>
<evidence type="ECO:0000256" key="7">
    <source>
        <dbReference type="ARBA" id="ARBA00022798"/>
    </source>
</evidence>
<feature type="binding site" evidence="10">
    <location>
        <position position="247"/>
    </location>
    <ligand>
        <name>sn-glycerol 3-phosphate</name>
        <dbReference type="ChEBI" id="CHEBI:57597"/>
    </ligand>
</feature>
<dbReference type="SUPFAM" id="SSF53067">
    <property type="entry name" value="Actin-like ATPase domain"/>
    <property type="match status" value="2"/>
</dbReference>
<keyword evidence="7 10" id="KW-0319">Glycerol metabolism</keyword>
<dbReference type="InterPro" id="IPR000577">
    <property type="entry name" value="Carb_kinase_FGGY"/>
</dbReference>
<dbReference type="CDD" id="cd07786">
    <property type="entry name" value="FGGY_EcGK_like"/>
    <property type="match status" value="1"/>
</dbReference>
<dbReference type="AlphaFoldDB" id="A0A2P1VRT7"/>
<dbReference type="Pfam" id="PF02782">
    <property type="entry name" value="FGGY_C"/>
    <property type="match status" value="1"/>
</dbReference>
<sequence>MMTEKKYMVALDQGTTSSRAIVLDHNANVVSVSQREFTQHYPQAGWVEHDPMEIWGTQSAVLVEVLAKAGITSDQVAGIGITNQRETTIVWEKETGKPVYNAIVWQCRRTAPICEDLKAQGLEEYIRHNTGLVVDPYFSGTKVKWILDHVEGARERAKRGELLFGTVDTWLVWKMTQGRVHVTDYTNASRTMLFNIHTLDWDSKMLEVLDIPREMLPQVRPSSEVYGQTNIGGKGGTRIPIAGIAGDQQAALFGQMCVQPGMAKNTYGTGCFLLMNTGKEAVRSRHGLLTTLACGPKGEPNYALEGAVFIGGASIQWLRDELRLLGDSFDSEYFASKVKDSNGVYVVPAFTGLGAPYWDPYARGAIFGLTRGANRDHLIRATLESVAYQTRDVLDAMQADSGTPLKALRVDGGAVQNNFLMQFQSDILGTTVERPVVREVTALGAAYLAGLAIGFWKDLDELQCKAAIDRVFEPGMSEGERARLYKGWQKAVSRAQHWED</sequence>
<keyword evidence="10" id="KW-0479">Metal-binding</keyword>
<feature type="binding site" evidence="10">
    <location>
        <position position="137"/>
    </location>
    <ligand>
        <name>glycerol</name>
        <dbReference type="ChEBI" id="CHEBI:17754"/>
    </ligand>
</feature>
<dbReference type="InterPro" id="IPR005999">
    <property type="entry name" value="Glycerol_kin"/>
</dbReference>
<feature type="binding site" evidence="10">
    <location>
        <position position="19"/>
    </location>
    <ligand>
        <name>ADP</name>
        <dbReference type="ChEBI" id="CHEBI:456216"/>
    </ligand>
</feature>
<comment type="pathway">
    <text evidence="1 10">Polyol metabolism; glycerol degradation via glycerol kinase pathway; sn-glycerol 3-phosphate from glycerol: step 1/1.</text>
</comment>
<dbReference type="InterPro" id="IPR018484">
    <property type="entry name" value="FGGY_N"/>
</dbReference>
<feature type="binding site" evidence="10">
    <location>
        <position position="269"/>
    </location>
    <ligand>
        <name>ATP</name>
        <dbReference type="ChEBI" id="CHEBI:30616"/>
    </ligand>
</feature>
<evidence type="ECO:0000256" key="10">
    <source>
        <dbReference type="HAMAP-Rule" id="MF_00186"/>
    </source>
</evidence>
<evidence type="ECO:0000256" key="8">
    <source>
        <dbReference type="ARBA" id="ARBA00022840"/>
    </source>
</evidence>
<dbReference type="EMBL" id="JAFNAA010000009">
    <property type="protein sequence ID" value="MBO1108468.1"/>
    <property type="molecule type" value="Genomic_DNA"/>
</dbReference>
<dbReference type="GO" id="GO:0046872">
    <property type="term" value="F:metal ion binding"/>
    <property type="evidence" value="ECO:0007669"/>
    <property type="project" value="UniProtKB-KW"/>
</dbReference>
<dbReference type="UniPathway" id="UPA00618">
    <property type="reaction ID" value="UER00672"/>
</dbReference>
<comment type="caution">
    <text evidence="12">The sequence shown here is derived from an EMBL/GenBank/DDBJ whole genome shotgun (WGS) entry which is preliminary data.</text>
</comment>
<organism evidence="12 13">
    <name type="scientific">Plesiomonas shigelloides</name>
    <name type="common">Aeromonas shigelloides</name>
    <dbReference type="NCBI Taxonomy" id="703"/>
    <lineage>
        <taxon>Bacteria</taxon>
        <taxon>Pseudomonadati</taxon>
        <taxon>Pseudomonadota</taxon>
        <taxon>Gammaproteobacteria</taxon>
        <taxon>Enterobacterales</taxon>
        <taxon>Enterobacteriaceae</taxon>
        <taxon>Plesiomonas</taxon>
    </lineage>
</organism>
<feature type="binding site" evidence="10">
    <location>
        <position position="480"/>
    </location>
    <ligand>
        <name>Zn(2+)</name>
        <dbReference type="ChEBI" id="CHEBI:29105"/>
        <note>ligand shared with EIIA-Glc</note>
    </ligand>
</feature>
<dbReference type="InterPro" id="IPR018483">
    <property type="entry name" value="Carb_kinase_FGGY_CS"/>
</dbReference>
<dbReference type="Proteomes" id="UP000664658">
    <property type="component" value="Unassembled WGS sequence"/>
</dbReference>
<proteinExistence type="inferred from homology"/>
<keyword evidence="5 10" id="KW-0547">Nucleotide-binding</keyword>
<dbReference type="PIRSF" id="PIRSF000538">
    <property type="entry name" value="GlpK"/>
    <property type="match status" value="1"/>
</dbReference>
<dbReference type="NCBIfam" id="TIGR01311">
    <property type="entry name" value="glycerol_kin"/>
    <property type="match status" value="1"/>
</dbReference>
<dbReference type="GO" id="GO:0019563">
    <property type="term" value="P:glycerol catabolic process"/>
    <property type="evidence" value="ECO:0007669"/>
    <property type="project" value="UniProtKB-UniRule"/>
</dbReference>
<feature type="binding site" evidence="10">
    <location>
        <position position="236"/>
    </location>
    <ligand>
        <name>beta-D-fructose 1,6-bisphosphate</name>
        <dbReference type="ChEBI" id="CHEBI:32966"/>
        <note>allosteric inhibitor</note>
    </ligand>
</feature>
<keyword evidence="6 10" id="KW-0418">Kinase</keyword>
<evidence type="ECO:0000256" key="5">
    <source>
        <dbReference type="ARBA" id="ARBA00022741"/>
    </source>
</evidence>
<feature type="binding site" evidence="10">
    <location>
        <position position="413"/>
    </location>
    <ligand>
        <name>ADP</name>
        <dbReference type="ChEBI" id="CHEBI:456216"/>
    </ligand>
</feature>
<feature type="binding site" evidence="10">
    <location>
        <position position="85"/>
    </location>
    <ligand>
        <name>sn-glycerol 3-phosphate</name>
        <dbReference type="ChEBI" id="CHEBI:57597"/>
    </ligand>
</feature>
<keyword evidence="4 10" id="KW-0808">Transferase</keyword>
<feature type="binding site" evidence="10">
    <location>
        <position position="86"/>
    </location>
    <ligand>
        <name>sn-glycerol 3-phosphate</name>
        <dbReference type="ChEBI" id="CHEBI:57597"/>
    </ligand>
</feature>
<gene>
    <name evidence="10 12" type="primary">glpK</name>
    <name evidence="12" type="ORF">J2R62_09565</name>
</gene>
<dbReference type="GO" id="GO:0006072">
    <property type="term" value="P:glycerol-3-phosphate metabolic process"/>
    <property type="evidence" value="ECO:0007669"/>
    <property type="project" value="InterPro"/>
</dbReference>
<feature type="binding site" evidence="10">
    <location>
        <position position="15"/>
    </location>
    <ligand>
        <name>ATP</name>
        <dbReference type="ChEBI" id="CHEBI:30616"/>
    </ligand>
</feature>
<dbReference type="InterPro" id="IPR043129">
    <property type="entry name" value="ATPase_NBD"/>
</dbReference>
<dbReference type="PROSITE" id="PS00445">
    <property type="entry name" value="FGGY_KINASES_2"/>
    <property type="match status" value="1"/>
</dbReference>
<feature type="binding site" evidence="10">
    <location>
        <position position="312"/>
    </location>
    <ligand>
        <name>ATP</name>
        <dbReference type="ChEBI" id="CHEBI:30616"/>
    </ligand>
</feature>
<dbReference type="GO" id="GO:0005829">
    <property type="term" value="C:cytosol"/>
    <property type="evidence" value="ECO:0007669"/>
    <property type="project" value="TreeGrafter"/>
</dbReference>
<dbReference type="Gene3D" id="3.30.420.40">
    <property type="match status" value="2"/>
</dbReference>
<comment type="similarity">
    <text evidence="2 10 11">Belongs to the FGGY kinase family.</text>
</comment>
<evidence type="ECO:0000256" key="2">
    <source>
        <dbReference type="ARBA" id="ARBA00009156"/>
    </source>
</evidence>
<comment type="function">
    <text evidence="10">Key enzyme in the regulation of glycerol uptake and metabolism. Catalyzes the phosphorylation of glycerol to yield sn-glycerol 3-phosphate.</text>
</comment>
<feature type="binding site" evidence="10">
    <location>
        <position position="15"/>
    </location>
    <ligand>
        <name>sn-glycerol 3-phosphate</name>
        <dbReference type="ChEBI" id="CHEBI:57597"/>
    </ligand>
</feature>
<evidence type="ECO:0000256" key="6">
    <source>
        <dbReference type="ARBA" id="ARBA00022777"/>
    </source>
</evidence>
<keyword evidence="10" id="KW-0862">Zinc</keyword>
<dbReference type="GO" id="GO:0004370">
    <property type="term" value="F:glycerol kinase activity"/>
    <property type="evidence" value="ECO:0007669"/>
    <property type="project" value="UniProtKB-UniRule"/>
</dbReference>
<protein>
    <recommendedName>
        <fullName evidence="10">Glycerol kinase</fullName>
        <ecNumber evidence="10">2.7.1.30</ecNumber>
    </recommendedName>
    <alternativeName>
        <fullName evidence="10">ATP:glycerol 3-phosphotransferase</fullName>
    </alternativeName>
    <alternativeName>
        <fullName evidence="10">Glycerokinase</fullName>
        <shortName evidence="10">GK</shortName>
    </alternativeName>
</protein>
<dbReference type="GeneID" id="69704619"/>
<accession>A0A2P1VRT7</accession>
<feature type="binding site" evidence="10">
    <location>
        <position position="238"/>
    </location>
    <ligand>
        <name>beta-D-fructose 1,6-bisphosphate</name>
        <dbReference type="ChEBI" id="CHEBI:32966"/>
        <note>allosteric inhibitor</note>
    </ligand>
</feature>
<comment type="catalytic activity">
    <reaction evidence="9 10">
        <text>glycerol + ATP = sn-glycerol 3-phosphate + ADP + H(+)</text>
        <dbReference type="Rhea" id="RHEA:21644"/>
        <dbReference type="ChEBI" id="CHEBI:15378"/>
        <dbReference type="ChEBI" id="CHEBI:17754"/>
        <dbReference type="ChEBI" id="CHEBI:30616"/>
        <dbReference type="ChEBI" id="CHEBI:57597"/>
        <dbReference type="ChEBI" id="CHEBI:456216"/>
        <dbReference type="EC" id="2.7.1.30"/>
    </reaction>
</comment>
<dbReference type="PROSITE" id="PS00933">
    <property type="entry name" value="FGGY_KINASES_1"/>
    <property type="match status" value="1"/>
</dbReference>
<evidence type="ECO:0000313" key="13">
    <source>
        <dbReference type="Proteomes" id="UP000664658"/>
    </source>
</evidence>
<evidence type="ECO:0000313" key="12">
    <source>
        <dbReference type="EMBL" id="MBO1108468.1"/>
    </source>
</evidence>
<feature type="binding site" evidence="10">
    <location>
        <position position="316"/>
    </location>
    <ligand>
        <name>ATP</name>
        <dbReference type="ChEBI" id="CHEBI:30616"/>
    </ligand>
</feature>
<dbReference type="RefSeq" id="WP_036770049.1">
    <property type="nucleotide sequence ID" value="NZ_CP027852.1"/>
</dbReference>
<feature type="binding site" evidence="10">
    <location>
        <position position="15"/>
    </location>
    <ligand>
        <name>ADP</name>
        <dbReference type="ChEBI" id="CHEBI:456216"/>
    </ligand>
</feature>
<feature type="binding site" evidence="10">
    <location>
        <position position="86"/>
    </location>
    <ligand>
        <name>glycerol</name>
        <dbReference type="ChEBI" id="CHEBI:17754"/>
    </ligand>
</feature>
<evidence type="ECO:0000256" key="9">
    <source>
        <dbReference type="ARBA" id="ARBA00052101"/>
    </source>
</evidence>
<feature type="binding site" evidence="10">
    <location>
        <position position="312"/>
    </location>
    <ligand>
        <name>ADP</name>
        <dbReference type="ChEBI" id="CHEBI:456216"/>
    </ligand>
</feature>
<evidence type="ECO:0000256" key="4">
    <source>
        <dbReference type="ARBA" id="ARBA00022679"/>
    </source>
</evidence>
<dbReference type="GO" id="GO:0005524">
    <property type="term" value="F:ATP binding"/>
    <property type="evidence" value="ECO:0007669"/>
    <property type="project" value="UniProtKB-UniRule"/>
</dbReference>
<dbReference type="PANTHER" id="PTHR10196:SF69">
    <property type="entry name" value="GLYCEROL KINASE"/>
    <property type="match status" value="1"/>
</dbReference>
<evidence type="ECO:0000256" key="1">
    <source>
        <dbReference type="ARBA" id="ARBA00005190"/>
    </source>
</evidence>
<dbReference type="Pfam" id="PF00370">
    <property type="entry name" value="FGGY_N"/>
    <property type="match status" value="1"/>
</dbReference>